<dbReference type="Gene3D" id="3.30.200.20">
    <property type="entry name" value="Phosphorylase Kinase, domain 1"/>
    <property type="match status" value="1"/>
</dbReference>
<dbReference type="InterPro" id="IPR051678">
    <property type="entry name" value="AGP_Transferase"/>
</dbReference>
<dbReference type="InterPro" id="IPR011009">
    <property type="entry name" value="Kinase-like_dom_sf"/>
</dbReference>
<reference evidence="3" key="1">
    <citation type="journal article" date="2020" name="Stud. Mycol.">
        <title>101 Dothideomycetes genomes: a test case for predicting lifestyles and emergence of pathogens.</title>
        <authorList>
            <person name="Haridas S."/>
            <person name="Albert R."/>
            <person name="Binder M."/>
            <person name="Bloem J."/>
            <person name="Labutti K."/>
            <person name="Salamov A."/>
            <person name="Andreopoulos B."/>
            <person name="Baker S."/>
            <person name="Barry K."/>
            <person name="Bills G."/>
            <person name="Bluhm B."/>
            <person name="Cannon C."/>
            <person name="Castanera R."/>
            <person name="Culley D."/>
            <person name="Daum C."/>
            <person name="Ezra D."/>
            <person name="Gonzalez J."/>
            <person name="Henrissat B."/>
            <person name="Kuo A."/>
            <person name="Liang C."/>
            <person name="Lipzen A."/>
            <person name="Lutzoni F."/>
            <person name="Magnuson J."/>
            <person name="Mondo S."/>
            <person name="Nolan M."/>
            <person name="Ohm R."/>
            <person name="Pangilinan J."/>
            <person name="Park H.-J."/>
            <person name="Ramirez L."/>
            <person name="Alfaro M."/>
            <person name="Sun H."/>
            <person name="Tritt A."/>
            <person name="Yoshinaga Y."/>
            <person name="Zwiers L.-H."/>
            <person name="Turgeon B."/>
            <person name="Goodwin S."/>
            <person name="Spatafora J."/>
            <person name="Crous P."/>
            <person name="Grigoriev I."/>
        </authorList>
    </citation>
    <scope>NUCLEOTIDE SEQUENCE</scope>
    <source>
        <strain evidence="3">CBS 130266</strain>
    </source>
</reference>
<proteinExistence type="predicted"/>
<feature type="region of interest" description="Disordered" evidence="1">
    <location>
        <begin position="418"/>
        <end position="457"/>
    </location>
</feature>
<sequence length="457" mass="51798">MVSGLLSPNTRDTYEVTEQKKGSFHVVYVLRSSQGHKFCLKIPAQGQEGRWSCDDAILLRSEALTMRLIQQKTKVPVPTMLAYDATLGNEVGAPFILMSYIEGEPLSTLWNQWIEDGTQAEKEPLIYAALTHAMADLSLLTFNKIGMLSFPDDNGMPIITDRLESRSYYDDDDAGSYRRVWKSYGPFETSKEYYMDRFNANKCLDWDGLPCGVELAGVRKFLDVCMASIPASLDNEDDSKEVFGLAHDDLDLENTLFDEDCNLVGIIDWDKVHMAPIYLSYGAVPLWLHEDWNPSYNWPYGDVISSPWTLAKSRQLYGSALRKHLSKPDDWLVPEKSVILAVLEQAFKEIDLAEMRCSRFMTRIIPMIMPTVDPADFFHALSMNEEEEEDGGWAKIVDFDSKQCLIEQVTKLFRCLPKQPDGPKAQHIKEDDTSSYVDDEAVNGKIEASSDETRVDA</sequence>
<dbReference type="Pfam" id="PF01636">
    <property type="entry name" value="APH"/>
    <property type="match status" value="1"/>
</dbReference>
<evidence type="ECO:0000256" key="1">
    <source>
        <dbReference type="SAM" id="MobiDB-lite"/>
    </source>
</evidence>
<dbReference type="EMBL" id="MU007056">
    <property type="protein sequence ID" value="KAF2428063.1"/>
    <property type="molecule type" value="Genomic_DNA"/>
</dbReference>
<keyword evidence="4" id="KW-1185">Reference proteome</keyword>
<feature type="domain" description="Aminoglycoside phosphotransferase" evidence="2">
    <location>
        <begin position="24"/>
        <end position="278"/>
    </location>
</feature>
<dbReference type="Proteomes" id="UP000800235">
    <property type="component" value="Unassembled WGS sequence"/>
</dbReference>
<dbReference type="OrthoDB" id="10003767at2759"/>
<gene>
    <name evidence="3" type="ORF">EJ08DRAFT_719781</name>
</gene>
<dbReference type="InterPro" id="IPR002575">
    <property type="entry name" value="Aminoglycoside_PTrfase"/>
</dbReference>
<dbReference type="PANTHER" id="PTHR21310:SF51">
    <property type="entry name" value="AMINOGLYCOSIDE PHOSPHOTRANSFERASE DOMAIN-CONTAINING PROTEIN"/>
    <property type="match status" value="1"/>
</dbReference>
<dbReference type="Gene3D" id="3.90.1200.10">
    <property type="match status" value="1"/>
</dbReference>
<dbReference type="AlphaFoldDB" id="A0A9P4TWC8"/>
<dbReference type="PANTHER" id="PTHR21310">
    <property type="entry name" value="AMINOGLYCOSIDE PHOSPHOTRANSFERASE-RELATED-RELATED"/>
    <property type="match status" value="1"/>
</dbReference>
<evidence type="ECO:0000313" key="4">
    <source>
        <dbReference type="Proteomes" id="UP000800235"/>
    </source>
</evidence>
<protein>
    <recommendedName>
        <fullName evidence="2">Aminoglycoside phosphotransferase domain-containing protein</fullName>
    </recommendedName>
</protein>
<comment type="caution">
    <text evidence="3">The sequence shown here is derived from an EMBL/GenBank/DDBJ whole genome shotgun (WGS) entry which is preliminary data.</text>
</comment>
<name>A0A9P4TWC8_9PEZI</name>
<organism evidence="3 4">
    <name type="scientific">Tothia fuscella</name>
    <dbReference type="NCBI Taxonomy" id="1048955"/>
    <lineage>
        <taxon>Eukaryota</taxon>
        <taxon>Fungi</taxon>
        <taxon>Dikarya</taxon>
        <taxon>Ascomycota</taxon>
        <taxon>Pezizomycotina</taxon>
        <taxon>Dothideomycetes</taxon>
        <taxon>Pleosporomycetidae</taxon>
        <taxon>Venturiales</taxon>
        <taxon>Cylindrosympodiaceae</taxon>
        <taxon>Tothia</taxon>
    </lineage>
</organism>
<accession>A0A9P4TWC8</accession>
<dbReference type="SUPFAM" id="SSF56112">
    <property type="entry name" value="Protein kinase-like (PK-like)"/>
    <property type="match status" value="1"/>
</dbReference>
<evidence type="ECO:0000313" key="3">
    <source>
        <dbReference type="EMBL" id="KAF2428063.1"/>
    </source>
</evidence>
<evidence type="ECO:0000259" key="2">
    <source>
        <dbReference type="Pfam" id="PF01636"/>
    </source>
</evidence>